<dbReference type="AlphaFoldDB" id="A0A0F9C0G2"/>
<keyword evidence="1" id="KW-0812">Transmembrane</keyword>
<comment type="caution">
    <text evidence="2">The sequence shown here is derived from an EMBL/GenBank/DDBJ whole genome shotgun (WGS) entry which is preliminary data.</text>
</comment>
<name>A0A0F9C0G2_9ZZZZ</name>
<feature type="transmembrane region" description="Helical" evidence="1">
    <location>
        <begin position="202"/>
        <end position="222"/>
    </location>
</feature>
<accession>A0A0F9C0G2</accession>
<gene>
    <name evidence="2" type="ORF">LCGC14_2666590</name>
</gene>
<keyword evidence="1" id="KW-1133">Transmembrane helix</keyword>
<sequence>VGPYNLTRVFWDWIVWRYSTPPQSRWPFSVITIGTEETGTILYPFDNTTITSTPVNATTGWKLSTNSEINIFYNQIFYIANDTSSFLRQTFNLTISFSPYSMMSVPFAPIHIEWSSFISEFLGVMNSKGGLYNNISATALSNGYTLNVPAEGFENNSEAIDIRVEYNPSGEIRDYEFSYGGKKLVKYWSYVLPPPLISERELLTIVYGGVFLVTIVIIVIGLKKIKKKPVYIGA</sequence>
<protein>
    <submittedName>
        <fullName evidence="2">Uncharacterized protein</fullName>
    </submittedName>
</protein>
<organism evidence="2">
    <name type="scientific">marine sediment metagenome</name>
    <dbReference type="NCBI Taxonomy" id="412755"/>
    <lineage>
        <taxon>unclassified sequences</taxon>
        <taxon>metagenomes</taxon>
        <taxon>ecological metagenomes</taxon>
    </lineage>
</organism>
<proteinExistence type="predicted"/>
<evidence type="ECO:0000256" key="1">
    <source>
        <dbReference type="SAM" id="Phobius"/>
    </source>
</evidence>
<reference evidence="2" key="1">
    <citation type="journal article" date="2015" name="Nature">
        <title>Complex archaea that bridge the gap between prokaryotes and eukaryotes.</title>
        <authorList>
            <person name="Spang A."/>
            <person name="Saw J.H."/>
            <person name="Jorgensen S.L."/>
            <person name="Zaremba-Niedzwiedzka K."/>
            <person name="Martijn J."/>
            <person name="Lind A.E."/>
            <person name="van Eijk R."/>
            <person name="Schleper C."/>
            <person name="Guy L."/>
            <person name="Ettema T.J."/>
        </authorList>
    </citation>
    <scope>NUCLEOTIDE SEQUENCE</scope>
</reference>
<feature type="non-terminal residue" evidence="2">
    <location>
        <position position="1"/>
    </location>
</feature>
<evidence type="ECO:0000313" key="2">
    <source>
        <dbReference type="EMBL" id="KKK96059.1"/>
    </source>
</evidence>
<keyword evidence="1" id="KW-0472">Membrane</keyword>
<dbReference type="EMBL" id="LAZR01046645">
    <property type="protein sequence ID" value="KKK96059.1"/>
    <property type="molecule type" value="Genomic_DNA"/>
</dbReference>